<evidence type="ECO:0000259" key="2">
    <source>
        <dbReference type="Pfam" id="PF08412"/>
    </source>
</evidence>
<dbReference type="OrthoDB" id="421226at2759"/>
<gene>
    <name evidence="3" type="ORF">DILT_LOCUS17334</name>
</gene>
<evidence type="ECO:0000313" key="3">
    <source>
        <dbReference type="EMBL" id="VDN37490.1"/>
    </source>
</evidence>
<dbReference type="Proteomes" id="UP000281553">
    <property type="component" value="Unassembled WGS sequence"/>
</dbReference>
<evidence type="ECO:0000313" key="4">
    <source>
        <dbReference type="Proteomes" id="UP000281553"/>
    </source>
</evidence>
<dbReference type="AlphaFoldDB" id="A0A3P7NBL0"/>
<feature type="compositionally biased region" description="Polar residues" evidence="1">
    <location>
        <begin position="18"/>
        <end position="29"/>
    </location>
</feature>
<organism evidence="3 4">
    <name type="scientific">Dibothriocephalus latus</name>
    <name type="common">Fish tapeworm</name>
    <name type="synonym">Diphyllobothrium latum</name>
    <dbReference type="NCBI Taxonomy" id="60516"/>
    <lineage>
        <taxon>Eukaryota</taxon>
        <taxon>Metazoa</taxon>
        <taxon>Spiralia</taxon>
        <taxon>Lophotrochozoa</taxon>
        <taxon>Platyhelminthes</taxon>
        <taxon>Cestoda</taxon>
        <taxon>Eucestoda</taxon>
        <taxon>Diphyllobothriidea</taxon>
        <taxon>Diphyllobothriidae</taxon>
        <taxon>Dibothriocephalus</taxon>
    </lineage>
</organism>
<protein>
    <recommendedName>
        <fullName evidence="2">Ion transport N-terminal domain-containing protein</fullName>
    </recommendedName>
</protein>
<dbReference type="InterPro" id="IPR013621">
    <property type="entry name" value="Ion_trans_N"/>
</dbReference>
<feature type="region of interest" description="Disordered" evidence="1">
    <location>
        <begin position="1"/>
        <end position="30"/>
    </location>
</feature>
<accession>A0A3P7NBL0</accession>
<evidence type="ECO:0000256" key="1">
    <source>
        <dbReference type="SAM" id="MobiDB-lite"/>
    </source>
</evidence>
<feature type="non-terminal residue" evidence="3">
    <location>
        <position position="1"/>
    </location>
</feature>
<sequence length="308" mass="34408">YNPFVVGDGRRNPAPKNYLNQRGTSQARHSTVGHRASTVLDTDSVEKKEFYFNDFIPPIDSGHRKLIRRNYKQITSALSDDKTNSSEPHHPPTAVICNEAAHASEVSSLLSWNMDGNASKKPVLSGTGSLNSSPEAFNAKFDRQTAHEATFMGAITEKAETTELAGQSEGEAVKPLQDSFTQHSSHVPVVDDDDEEEEVPPPFGKKNALLQTTEDFGNELKSNFSFPRILSEEDQTMEPGDNVEAQGPDDNGIKRSTDYWKDQFMTFFQPSDNKLAKKLFGTKMALNKERSRQRSQGKWIIHPCSNFR</sequence>
<name>A0A3P7NBL0_DIBLA</name>
<feature type="region of interest" description="Disordered" evidence="1">
    <location>
        <begin position="163"/>
        <end position="207"/>
    </location>
</feature>
<proteinExistence type="predicted"/>
<feature type="compositionally biased region" description="Acidic residues" evidence="1">
    <location>
        <begin position="190"/>
        <end position="199"/>
    </location>
</feature>
<keyword evidence="4" id="KW-1185">Reference proteome</keyword>
<dbReference type="Pfam" id="PF08412">
    <property type="entry name" value="Ion_trans_N"/>
    <property type="match status" value="1"/>
</dbReference>
<reference evidence="3 4" key="1">
    <citation type="submission" date="2018-11" db="EMBL/GenBank/DDBJ databases">
        <authorList>
            <consortium name="Pathogen Informatics"/>
        </authorList>
    </citation>
    <scope>NUCLEOTIDE SEQUENCE [LARGE SCALE GENOMIC DNA]</scope>
</reference>
<dbReference type="EMBL" id="UYRU01091011">
    <property type="protein sequence ID" value="VDN37490.1"/>
    <property type="molecule type" value="Genomic_DNA"/>
</dbReference>
<feature type="domain" description="Ion transport N-terminal" evidence="2">
    <location>
        <begin position="265"/>
        <end position="307"/>
    </location>
</feature>